<name>A0ABU3UC45_9ACTN</name>
<feature type="region of interest" description="Disordered" evidence="4">
    <location>
        <begin position="137"/>
        <end position="158"/>
    </location>
</feature>
<evidence type="ECO:0000313" key="5">
    <source>
        <dbReference type="EMBL" id="MDU8991485.1"/>
    </source>
</evidence>
<sequence length="158" mass="17019">MSRGIVLSGEHALFSAAAGLAPADVTVRWTASMGVRRPSGISCTVPARPTSAATPGTTALVHAEAAYRQAVRAAADHACARAAARIVGAEVASTSRRVRALRRHWIPRPQEALAHVDLALEQSEHEDSVRRRWAAQVLKGMERQTERDGPSEDRSARR</sequence>
<keyword evidence="6" id="KW-1185">Reference proteome</keyword>
<keyword evidence="2" id="KW-0813">Transport</keyword>
<accession>A0ABU3UC45</accession>
<dbReference type="Gene3D" id="1.10.287.3240">
    <property type="match status" value="1"/>
</dbReference>
<evidence type="ECO:0000256" key="2">
    <source>
        <dbReference type="ARBA" id="ARBA00022448"/>
    </source>
</evidence>
<dbReference type="InterPro" id="IPR002699">
    <property type="entry name" value="V_ATPase_D"/>
</dbReference>
<keyword evidence="3" id="KW-0406">Ion transport</keyword>
<proteinExistence type="inferred from homology"/>
<dbReference type="Proteomes" id="UP001257627">
    <property type="component" value="Unassembled WGS sequence"/>
</dbReference>
<evidence type="ECO:0000256" key="1">
    <source>
        <dbReference type="ARBA" id="ARBA00005850"/>
    </source>
</evidence>
<evidence type="ECO:0000256" key="3">
    <source>
        <dbReference type="ARBA" id="ARBA00023065"/>
    </source>
</evidence>
<dbReference type="RefSeq" id="WP_143610580.1">
    <property type="nucleotide sequence ID" value="NZ_CP107955.1"/>
</dbReference>
<evidence type="ECO:0000313" key="6">
    <source>
        <dbReference type="Proteomes" id="UP001257627"/>
    </source>
</evidence>
<dbReference type="Pfam" id="PF01813">
    <property type="entry name" value="ATP-synt_D"/>
    <property type="match status" value="1"/>
</dbReference>
<protein>
    <submittedName>
        <fullName evidence="5">V-type ATP synthase subunit D</fullName>
    </submittedName>
</protein>
<organism evidence="5 6">
    <name type="scientific">Streptomyces mirabilis</name>
    <dbReference type="NCBI Taxonomy" id="68239"/>
    <lineage>
        <taxon>Bacteria</taxon>
        <taxon>Bacillati</taxon>
        <taxon>Actinomycetota</taxon>
        <taxon>Actinomycetes</taxon>
        <taxon>Kitasatosporales</taxon>
        <taxon>Streptomycetaceae</taxon>
        <taxon>Streptomyces</taxon>
    </lineage>
</organism>
<reference evidence="5 6" key="1">
    <citation type="submission" date="2023-02" db="EMBL/GenBank/DDBJ databases">
        <authorList>
            <person name="Maleckis M."/>
        </authorList>
    </citation>
    <scope>NUCLEOTIDE SEQUENCE [LARGE SCALE GENOMIC DNA]</scope>
    <source>
        <strain evidence="5 6">P8-A2</strain>
    </source>
</reference>
<evidence type="ECO:0000256" key="4">
    <source>
        <dbReference type="SAM" id="MobiDB-lite"/>
    </source>
</evidence>
<feature type="compositionally biased region" description="Basic and acidic residues" evidence="4">
    <location>
        <begin position="140"/>
        <end position="158"/>
    </location>
</feature>
<comment type="similarity">
    <text evidence="1">Belongs to the V-ATPase D subunit family.</text>
</comment>
<comment type="caution">
    <text evidence="5">The sequence shown here is derived from an EMBL/GenBank/DDBJ whole genome shotgun (WGS) entry which is preliminary data.</text>
</comment>
<gene>
    <name evidence="5" type="ORF">PU648_03595</name>
</gene>
<dbReference type="EMBL" id="JARAKF010000001">
    <property type="protein sequence ID" value="MDU8991485.1"/>
    <property type="molecule type" value="Genomic_DNA"/>
</dbReference>